<dbReference type="EC" id="3.1.26.3" evidence="9"/>
<dbReference type="GO" id="GO:0010468">
    <property type="term" value="P:regulation of gene expression"/>
    <property type="evidence" value="ECO:0007669"/>
    <property type="project" value="TreeGrafter"/>
</dbReference>
<dbReference type="GO" id="GO:0008033">
    <property type="term" value="P:tRNA processing"/>
    <property type="evidence" value="ECO:0007669"/>
    <property type="project" value="UniProtKB-KW"/>
</dbReference>
<comment type="similarity">
    <text evidence="2">Belongs to the ribonuclease III family.</text>
</comment>
<dbReference type="Pfam" id="PF14622">
    <property type="entry name" value="Ribonucleas_3_3"/>
    <property type="match status" value="1"/>
</dbReference>
<protein>
    <recommendedName>
        <fullName evidence="9">Ribonuclease 3</fullName>
        <ecNumber evidence="9">3.1.26.3</ecNumber>
    </recommendedName>
    <alternativeName>
        <fullName evidence="9">Ribonuclease III</fullName>
        <shortName evidence="9">RNase III</shortName>
    </alternativeName>
</protein>
<evidence type="ECO:0000256" key="6">
    <source>
        <dbReference type="ARBA" id="ARBA00022759"/>
    </source>
</evidence>
<keyword evidence="8 9" id="KW-0694">RNA-binding</keyword>
<dbReference type="GO" id="GO:0004525">
    <property type="term" value="F:ribonuclease III activity"/>
    <property type="evidence" value="ECO:0007669"/>
    <property type="project" value="UniProtKB-UniRule"/>
</dbReference>
<evidence type="ECO:0000313" key="12">
    <source>
        <dbReference type="EMBL" id="GCL43464.1"/>
    </source>
</evidence>
<dbReference type="Gene3D" id="3.30.160.20">
    <property type="match status" value="1"/>
</dbReference>
<comment type="catalytic activity">
    <reaction evidence="1 9">
        <text>Endonucleolytic cleavage to 5'-phosphomonoester.</text>
        <dbReference type="EC" id="3.1.26.3"/>
    </reaction>
</comment>
<feature type="active site" evidence="9">
    <location>
        <position position="113"/>
    </location>
</feature>
<proteinExistence type="inferred from homology"/>
<dbReference type="PROSITE" id="PS00517">
    <property type="entry name" value="RNASE_3_1"/>
    <property type="match status" value="1"/>
</dbReference>
<keyword evidence="9" id="KW-0479">Metal-binding</keyword>
<dbReference type="SUPFAM" id="SSF54768">
    <property type="entry name" value="dsRNA-binding domain-like"/>
    <property type="match status" value="1"/>
</dbReference>
<dbReference type="OrthoDB" id="9805026at2"/>
<keyword evidence="6 9" id="KW-0255">Endonuclease</keyword>
<evidence type="ECO:0000256" key="1">
    <source>
        <dbReference type="ARBA" id="ARBA00000109"/>
    </source>
</evidence>
<organism evidence="12 13">
    <name type="scientific">Dolichospermum planctonicum</name>
    <dbReference type="NCBI Taxonomy" id="136072"/>
    <lineage>
        <taxon>Bacteria</taxon>
        <taxon>Bacillati</taxon>
        <taxon>Cyanobacteriota</taxon>
        <taxon>Cyanophyceae</taxon>
        <taxon>Nostocales</taxon>
        <taxon>Aphanizomenonaceae</taxon>
        <taxon>Dolichospermum</taxon>
    </lineage>
</organism>
<dbReference type="PROSITE" id="PS50142">
    <property type="entry name" value="RNASE_3_2"/>
    <property type="match status" value="1"/>
</dbReference>
<dbReference type="PROSITE" id="PS50137">
    <property type="entry name" value="DS_RBD"/>
    <property type="match status" value="1"/>
</dbReference>
<feature type="domain" description="DRBM" evidence="10">
    <location>
        <begin position="153"/>
        <end position="223"/>
    </location>
</feature>
<feature type="binding site" evidence="9">
    <location>
        <position position="37"/>
    </location>
    <ligand>
        <name>Mg(2+)</name>
        <dbReference type="ChEBI" id="CHEBI:18420"/>
    </ligand>
</feature>
<dbReference type="GO" id="GO:0046872">
    <property type="term" value="F:metal ion binding"/>
    <property type="evidence" value="ECO:0007669"/>
    <property type="project" value="UniProtKB-KW"/>
</dbReference>
<evidence type="ECO:0000256" key="9">
    <source>
        <dbReference type="HAMAP-Rule" id="MF_00104"/>
    </source>
</evidence>
<comment type="cofactor">
    <cofactor evidence="9">
        <name>Mg(2+)</name>
        <dbReference type="ChEBI" id="CHEBI:18420"/>
    </cofactor>
</comment>
<keyword evidence="3 9" id="KW-0698">rRNA processing</keyword>
<keyword evidence="9" id="KW-0699">rRNA-binding</keyword>
<dbReference type="GO" id="GO:0005737">
    <property type="term" value="C:cytoplasm"/>
    <property type="evidence" value="ECO:0007669"/>
    <property type="project" value="UniProtKB-SubCell"/>
</dbReference>
<dbReference type="GO" id="GO:0006397">
    <property type="term" value="P:mRNA processing"/>
    <property type="evidence" value="ECO:0007669"/>
    <property type="project" value="UniProtKB-UniRule"/>
</dbReference>
<dbReference type="NCBIfam" id="TIGR02191">
    <property type="entry name" value="RNaseIII"/>
    <property type="match status" value="1"/>
</dbReference>
<dbReference type="InterPro" id="IPR000999">
    <property type="entry name" value="RNase_III_dom"/>
</dbReference>
<keyword evidence="5 9" id="KW-0540">Nuclease</keyword>
<evidence type="ECO:0000256" key="8">
    <source>
        <dbReference type="ARBA" id="ARBA00022884"/>
    </source>
</evidence>
<dbReference type="CDD" id="cd10845">
    <property type="entry name" value="DSRM_RNAse_III_family"/>
    <property type="match status" value="1"/>
</dbReference>
<dbReference type="PANTHER" id="PTHR11207">
    <property type="entry name" value="RIBONUCLEASE III"/>
    <property type="match status" value="1"/>
</dbReference>
<dbReference type="RefSeq" id="WP_137908943.1">
    <property type="nucleotide sequence ID" value="NZ_BJCF01000041.1"/>
</dbReference>
<keyword evidence="9" id="KW-0460">Magnesium</keyword>
<comment type="subcellular location">
    <subcellularLocation>
        <location evidence="9">Cytoplasm</location>
    </subcellularLocation>
</comment>
<dbReference type="EMBL" id="BJCF01000041">
    <property type="protein sequence ID" value="GCL43464.1"/>
    <property type="molecule type" value="Genomic_DNA"/>
</dbReference>
<dbReference type="Pfam" id="PF00035">
    <property type="entry name" value="dsrm"/>
    <property type="match status" value="1"/>
</dbReference>
<gene>
    <name evidence="9" type="primary">rnc</name>
    <name evidence="12" type="ORF">NIES80_31800</name>
</gene>
<evidence type="ECO:0000259" key="11">
    <source>
        <dbReference type="PROSITE" id="PS50142"/>
    </source>
</evidence>
<dbReference type="GO" id="GO:0003725">
    <property type="term" value="F:double-stranded RNA binding"/>
    <property type="evidence" value="ECO:0007669"/>
    <property type="project" value="TreeGrafter"/>
</dbReference>
<dbReference type="HAMAP" id="MF_00104">
    <property type="entry name" value="RNase_III"/>
    <property type="match status" value="1"/>
</dbReference>
<feature type="domain" description="RNase III" evidence="11">
    <location>
        <begin position="5"/>
        <end position="124"/>
    </location>
</feature>
<dbReference type="SUPFAM" id="SSF69065">
    <property type="entry name" value="RNase III domain-like"/>
    <property type="match status" value="1"/>
</dbReference>
<sequence>MHKLLTFNNETLLRQALTHRSYVNENPGEGEHNERLEFLGDAILNFISGQYLYCRYPQKGEDELTRLRSALVEEKQLAKFALEVGIELRMRLGKGTIRDGGFQNPNLLSSTFEAVIGAYYLDHNCDVDTVRAIVEPLFDSASKHIVETRSNVDSKNQLQEWVQREVTLNPPKYVTEHIGGPSHAPEFIAKVLIDGKEYGEGKGRSKKDAEKAAAEDALAKLKKRGLLT</sequence>
<reference evidence="13" key="1">
    <citation type="submission" date="2019-02" db="EMBL/GenBank/DDBJ databases">
        <title>Draft genome sequence of Dolichospermum planctonicum NIES-80.</title>
        <authorList>
            <person name="Yamaguchi H."/>
            <person name="Suzuki S."/>
            <person name="Kawachi M."/>
        </authorList>
    </citation>
    <scope>NUCLEOTIDE SEQUENCE [LARGE SCALE GENOMIC DNA]</scope>
    <source>
        <strain evidence="13">NIES-80</strain>
    </source>
</reference>
<accession>A0A480AMZ3</accession>
<keyword evidence="7 9" id="KW-0378">Hydrolase</keyword>
<dbReference type="AlphaFoldDB" id="A0A480AMZ3"/>
<evidence type="ECO:0000313" key="13">
    <source>
        <dbReference type="Proteomes" id="UP000299367"/>
    </source>
</evidence>
<dbReference type="PANTHER" id="PTHR11207:SF0">
    <property type="entry name" value="RIBONUCLEASE 3"/>
    <property type="match status" value="1"/>
</dbReference>
<dbReference type="SMART" id="SM00358">
    <property type="entry name" value="DSRM"/>
    <property type="match status" value="1"/>
</dbReference>
<feature type="binding site" evidence="9">
    <location>
        <position position="110"/>
    </location>
    <ligand>
        <name>Mg(2+)</name>
        <dbReference type="ChEBI" id="CHEBI:18420"/>
    </ligand>
</feature>
<keyword evidence="4 9" id="KW-0507">mRNA processing</keyword>
<dbReference type="Gene3D" id="1.10.1520.10">
    <property type="entry name" value="Ribonuclease III domain"/>
    <property type="match status" value="1"/>
</dbReference>
<evidence type="ECO:0000256" key="2">
    <source>
        <dbReference type="ARBA" id="ARBA00010183"/>
    </source>
</evidence>
<keyword evidence="9" id="KW-0963">Cytoplasm</keyword>
<dbReference type="InterPro" id="IPR011907">
    <property type="entry name" value="RNase_III"/>
</dbReference>
<dbReference type="InterPro" id="IPR014720">
    <property type="entry name" value="dsRBD_dom"/>
</dbReference>
<dbReference type="GO" id="GO:0019843">
    <property type="term" value="F:rRNA binding"/>
    <property type="evidence" value="ECO:0007669"/>
    <property type="project" value="UniProtKB-KW"/>
</dbReference>
<dbReference type="InterPro" id="IPR036389">
    <property type="entry name" value="RNase_III_sf"/>
</dbReference>
<dbReference type="Proteomes" id="UP000299367">
    <property type="component" value="Unassembled WGS sequence"/>
</dbReference>
<evidence type="ECO:0000259" key="10">
    <source>
        <dbReference type="PROSITE" id="PS50137"/>
    </source>
</evidence>
<dbReference type="CDD" id="cd00593">
    <property type="entry name" value="RIBOc"/>
    <property type="match status" value="1"/>
</dbReference>
<comment type="subunit">
    <text evidence="9">Homodimer.</text>
</comment>
<evidence type="ECO:0000256" key="7">
    <source>
        <dbReference type="ARBA" id="ARBA00022801"/>
    </source>
</evidence>
<keyword evidence="9" id="KW-0819">tRNA processing</keyword>
<evidence type="ECO:0000256" key="4">
    <source>
        <dbReference type="ARBA" id="ARBA00022664"/>
    </source>
</evidence>
<comment type="function">
    <text evidence="9">Digests double-stranded RNA. Involved in the processing of primary rRNA transcript to yield the immediate precursors to the large and small rRNAs (23S and 16S). Processes some mRNAs, and tRNAs when they are encoded in the rRNA operon. Processes pre-crRNA and tracrRNA of type II CRISPR loci if present in the organism.</text>
</comment>
<feature type="binding site" evidence="9">
    <location>
        <position position="113"/>
    </location>
    <ligand>
        <name>Mg(2+)</name>
        <dbReference type="ChEBI" id="CHEBI:18420"/>
    </ligand>
</feature>
<dbReference type="SMART" id="SM00535">
    <property type="entry name" value="RIBOc"/>
    <property type="match status" value="1"/>
</dbReference>
<evidence type="ECO:0000256" key="3">
    <source>
        <dbReference type="ARBA" id="ARBA00022552"/>
    </source>
</evidence>
<dbReference type="FunFam" id="1.10.1520.10:FF:000001">
    <property type="entry name" value="Ribonuclease 3"/>
    <property type="match status" value="1"/>
</dbReference>
<dbReference type="GO" id="GO:0006364">
    <property type="term" value="P:rRNA processing"/>
    <property type="evidence" value="ECO:0007669"/>
    <property type="project" value="UniProtKB-UniRule"/>
</dbReference>
<feature type="active site" evidence="9">
    <location>
        <position position="41"/>
    </location>
</feature>
<evidence type="ECO:0000256" key="5">
    <source>
        <dbReference type="ARBA" id="ARBA00022722"/>
    </source>
</evidence>
<comment type="caution">
    <text evidence="12">The sequence shown here is derived from an EMBL/GenBank/DDBJ whole genome shotgun (WGS) entry which is preliminary data.</text>
</comment>
<name>A0A480AMZ3_9CYAN</name>